<comment type="similarity">
    <text evidence="2">Belongs to the NADH:flavin oxidoreductase/NADH oxidase family.</text>
</comment>
<sequence>MTVDKINALGKTKLFKPLQVGANQLAHRVAYAPTTRFRAQTNHVPSDLQVQYYDDRSKTPGTLLVTEATVVSAQAGGYPIVPGIWSEEQSKAWKAVVDRVHANKSFIAAQLWNLGRTAYPKFLKAQGLDYVSASEVYDTEERRKAAEDAENPLRALTTEEVDQLIDEVYPNAAKQAMDAGFDYVELHGAHGYLLDQFLQPTTNKRTDKYGGSIENRARLILAIIDKLGEQIGYEKIAIRLSPWAQFEGMKGKDAEVHPIATFGYLLSEFQRRADVGKKLAYVSVVDPRVATMADRTVNVAEENNDFVPLIWKGPIMKAGNYTYDAPEFTSLLQDIENDRTMIAFSRYYTSNPDLVERLRDGEALTPYEREFFYTSYNWGYNTFNRLGETKEFDEEKEKEHAPQPVKA</sequence>
<dbReference type="Pfam" id="PF00724">
    <property type="entry name" value="Oxidored_FMN"/>
    <property type="match status" value="1"/>
</dbReference>
<dbReference type="GeneID" id="54782966"/>
<gene>
    <name evidence="8" type="ORF">DIURU_004315</name>
</gene>
<dbReference type="FunFam" id="3.20.20.70:FF:000138">
    <property type="entry name" value="NADPH dehydrogenase 1"/>
    <property type="match status" value="1"/>
</dbReference>
<comment type="function">
    <text evidence="4">Oxidoreductase that binds mammalian estrogens with high affinity.</text>
</comment>
<dbReference type="GO" id="GO:0042562">
    <property type="term" value="F:hormone binding"/>
    <property type="evidence" value="ECO:0007669"/>
    <property type="project" value="UniProtKB-ARBA"/>
</dbReference>
<evidence type="ECO:0000256" key="2">
    <source>
        <dbReference type="ARBA" id="ARBA00005979"/>
    </source>
</evidence>
<evidence type="ECO:0000256" key="4">
    <source>
        <dbReference type="ARBA" id="ARBA00056646"/>
    </source>
</evidence>
<comment type="cofactor">
    <cofactor evidence="1">
        <name>FMN</name>
        <dbReference type="ChEBI" id="CHEBI:58210"/>
    </cofactor>
</comment>
<proteinExistence type="inferred from homology"/>
<dbReference type="Proteomes" id="UP000449547">
    <property type="component" value="Unassembled WGS sequence"/>
</dbReference>
<dbReference type="GO" id="GO:0010181">
    <property type="term" value="F:FMN binding"/>
    <property type="evidence" value="ECO:0007669"/>
    <property type="project" value="InterPro"/>
</dbReference>
<dbReference type="Gene3D" id="3.20.20.70">
    <property type="entry name" value="Aldolase class I"/>
    <property type="match status" value="1"/>
</dbReference>
<feature type="domain" description="NADH:flavin oxidoreductase/NADH oxidase N-terminal" evidence="7">
    <location>
        <begin position="13"/>
        <end position="362"/>
    </location>
</feature>
<evidence type="ECO:0000256" key="1">
    <source>
        <dbReference type="ARBA" id="ARBA00001917"/>
    </source>
</evidence>
<dbReference type="PANTHER" id="PTHR22893:SF91">
    <property type="entry name" value="NADPH DEHYDROGENASE 2-RELATED"/>
    <property type="match status" value="1"/>
</dbReference>
<evidence type="ECO:0000313" key="8">
    <source>
        <dbReference type="EMBL" id="KAA8899293.1"/>
    </source>
</evidence>
<dbReference type="GO" id="GO:0003959">
    <property type="term" value="F:NADPH dehydrogenase activity"/>
    <property type="evidence" value="ECO:0007669"/>
    <property type="project" value="TreeGrafter"/>
</dbReference>
<evidence type="ECO:0000256" key="3">
    <source>
        <dbReference type="ARBA" id="ARBA00022643"/>
    </source>
</evidence>
<dbReference type="RefSeq" id="XP_034010807.1">
    <property type="nucleotide sequence ID" value="XM_034157175.1"/>
</dbReference>
<evidence type="ECO:0000256" key="5">
    <source>
        <dbReference type="ARBA" id="ARBA00067604"/>
    </source>
</evidence>
<dbReference type="AlphaFoldDB" id="A0A642UHQ5"/>
<dbReference type="InterPro" id="IPR013785">
    <property type="entry name" value="Aldolase_TIM"/>
</dbReference>
<organism evidence="8 9">
    <name type="scientific">Diutina rugosa</name>
    <name type="common">Yeast</name>
    <name type="synonym">Candida rugosa</name>
    <dbReference type="NCBI Taxonomy" id="5481"/>
    <lineage>
        <taxon>Eukaryota</taxon>
        <taxon>Fungi</taxon>
        <taxon>Dikarya</taxon>
        <taxon>Ascomycota</taxon>
        <taxon>Saccharomycotina</taxon>
        <taxon>Pichiomycetes</taxon>
        <taxon>Debaryomycetaceae</taxon>
        <taxon>Diutina</taxon>
    </lineage>
</organism>
<keyword evidence="9" id="KW-1185">Reference proteome</keyword>
<dbReference type="SUPFAM" id="SSF51395">
    <property type="entry name" value="FMN-linked oxidoreductases"/>
    <property type="match status" value="1"/>
</dbReference>
<dbReference type="VEuPathDB" id="FungiDB:DIURU_004315"/>
<dbReference type="OMA" id="QIWGQGR"/>
<dbReference type="EMBL" id="SWFT01000124">
    <property type="protein sequence ID" value="KAA8899293.1"/>
    <property type="molecule type" value="Genomic_DNA"/>
</dbReference>
<keyword evidence="3" id="KW-0288">FMN</keyword>
<name>A0A642UHQ5_DIURU</name>
<evidence type="ECO:0000259" key="7">
    <source>
        <dbReference type="Pfam" id="PF00724"/>
    </source>
</evidence>
<dbReference type="CDD" id="cd02933">
    <property type="entry name" value="OYE_like_FMN"/>
    <property type="match status" value="1"/>
</dbReference>
<reference evidence="8 9" key="1">
    <citation type="submission" date="2019-07" db="EMBL/GenBank/DDBJ databases">
        <title>Genome assembly of two rare yeast pathogens: Diutina rugosa and Trichomonascus ciferrii.</title>
        <authorList>
            <person name="Mixao V."/>
            <person name="Saus E."/>
            <person name="Hansen A."/>
            <person name="Lass-Flor C."/>
            <person name="Gabaldon T."/>
        </authorList>
    </citation>
    <scope>NUCLEOTIDE SEQUENCE [LARGE SCALE GENOMIC DNA]</scope>
    <source>
        <strain evidence="8 9">CBS 613</strain>
    </source>
</reference>
<dbReference type="InterPro" id="IPR045247">
    <property type="entry name" value="Oye-like"/>
</dbReference>
<protein>
    <recommendedName>
        <fullName evidence="5">Probable NADPH dehydrogenase</fullName>
    </recommendedName>
    <alternativeName>
        <fullName evidence="6">Estrogen-binding protein</fullName>
    </alternativeName>
</protein>
<dbReference type="InterPro" id="IPR001155">
    <property type="entry name" value="OxRdtase_FMN_N"/>
</dbReference>
<dbReference type="OrthoDB" id="276546at2759"/>
<comment type="caution">
    <text evidence="8">The sequence shown here is derived from an EMBL/GenBank/DDBJ whole genome shotgun (WGS) entry which is preliminary data.</text>
</comment>
<evidence type="ECO:0000256" key="6">
    <source>
        <dbReference type="ARBA" id="ARBA00075326"/>
    </source>
</evidence>
<evidence type="ECO:0000313" key="9">
    <source>
        <dbReference type="Proteomes" id="UP000449547"/>
    </source>
</evidence>
<accession>A0A642UHQ5</accession>
<keyword evidence="3" id="KW-0285">Flavoprotein</keyword>
<dbReference type="PANTHER" id="PTHR22893">
    <property type="entry name" value="NADH OXIDOREDUCTASE-RELATED"/>
    <property type="match status" value="1"/>
</dbReference>